<accession>A0A915JQP2</accession>
<dbReference type="InterPro" id="IPR019425">
    <property type="entry name" value="7TM_GPCR_serpentine_rcpt_Srt"/>
</dbReference>
<feature type="transmembrane region" description="Helical" evidence="1">
    <location>
        <begin position="76"/>
        <end position="101"/>
    </location>
</feature>
<evidence type="ECO:0000256" key="1">
    <source>
        <dbReference type="SAM" id="Phobius"/>
    </source>
</evidence>
<organism evidence="2 3">
    <name type="scientific">Romanomermis culicivorax</name>
    <name type="common">Nematode worm</name>
    <dbReference type="NCBI Taxonomy" id="13658"/>
    <lineage>
        <taxon>Eukaryota</taxon>
        <taxon>Metazoa</taxon>
        <taxon>Ecdysozoa</taxon>
        <taxon>Nematoda</taxon>
        <taxon>Enoplea</taxon>
        <taxon>Dorylaimia</taxon>
        <taxon>Mermithida</taxon>
        <taxon>Mermithoidea</taxon>
        <taxon>Mermithidae</taxon>
        <taxon>Romanomermis</taxon>
    </lineage>
</organism>
<dbReference type="Pfam" id="PF10321">
    <property type="entry name" value="7TM_GPCR_Srt"/>
    <property type="match status" value="1"/>
</dbReference>
<reference evidence="3" key="1">
    <citation type="submission" date="2022-11" db="UniProtKB">
        <authorList>
            <consortium name="WormBaseParasite"/>
        </authorList>
    </citation>
    <scope>IDENTIFICATION</scope>
</reference>
<feature type="transmembrane region" description="Helical" evidence="1">
    <location>
        <begin position="41"/>
        <end position="70"/>
    </location>
</feature>
<keyword evidence="1" id="KW-0812">Transmembrane</keyword>
<dbReference type="AlphaFoldDB" id="A0A915JQP2"/>
<dbReference type="Proteomes" id="UP000887565">
    <property type="component" value="Unplaced"/>
</dbReference>
<evidence type="ECO:0000313" key="3">
    <source>
        <dbReference type="WBParaSite" id="nRc.2.0.1.t28525-RA"/>
    </source>
</evidence>
<feature type="transmembrane region" description="Helical" evidence="1">
    <location>
        <begin position="6"/>
        <end position="29"/>
    </location>
</feature>
<sequence length="157" mass="17789">MEHYIFGALYGVMSIIFIMSYIVVVYLIATTKSLRSKSYNLIVLHLTLADLLQLIFNGISSTCFLFWPAVYESHHLVNKICGALALTGWFLYCTLANLLAFNSRTLCKTFLHPPGIVGHGLQSATRYSLPDGTVGYAAHNGNQKHAFRWIRYERIPW</sequence>
<name>A0A915JQP2_ROMCU</name>
<proteinExistence type="predicted"/>
<protein>
    <submittedName>
        <fullName evidence="3">7TM GPCR serpentine receptor class x (Srx) domain-containing protein</fullName>
    </submittedName>
</protein>
<keyword evidence="2" id="KW-1185">Reference proteome</keyword>
<keyword evidence="1" id="KW-1133">Transmembrane helix</keyword>
<evidence type="ECO:0000313" key="2">
    <source>
        <dbReference type="Proteomes" id="UP000887565"/>
    </source>
</evidence>
<dbReference type="WBParaSite" id="nRc.2.0.1.t28525-RA">
    <property type="protein sequence ID" value="nRc.2.0.1.t28525-RA"/>
    <property type="gene ID" value="nRc.2.0.1.g28525"/>
</dbReference>
<dbReference type="Gene3D" id="1.20.1070.10">
    <property type="entry name" value="Rhodopsin 7-helix transmembrane proteins"/>
    <property type="match status" value="1"/>
</dbReference>
<dbReference type="SUPFAM" id="SSF81321">
    <property type="entry name" value="Family A G protein-coupled receptor-like"/>
    <property type="match status" value="1"/>
</dbReference>
<keyword evidence="1" id="KW-0472">Membrane</keyword>